<name>A0A5C0SE94_CRATE</name>
<keyword evidence="2" id="KW-1185">Reference proteome</keyword>
<accession>A0A5C0SE94</accession>
<dbReference type="RefSeq" id="WP_148809792.1">
    <property type="nucleotide sequence ID" value="NZ_CP042243.1"/>
</dbReference>
<reference evidence="1 2" key="1">
    <citation type="submission" date="2019-07" db="EMBL/GenBank/DDBJ databases">
        <title>Complete genome of Crassaminicella thermophila SY095.</title>
        <authorList>
            <person name="Li X."/>
        </authorList>
    </citation>
    <scope>NUCLEOTIDE SEQUENCE [LARGE SCALE GENOMIC DNA]</scope>
    <source>
        <strain evidence="1 2">SY095</strain>
    </source>
</reference>
<dbReference type="Proteomes" id="UP000324646">
    <property type="component" value="Chromosome"/>
</dbReference>
<evidence type="ECO:0000313" key="1">
    <source>
        <dbReference type="EMBL" id="QEK12641.1"/>
    </source>
</evidence>
<dbReference type="KEGG" id="crs:FQB35_10040"/>
<dbReference type="PIRSF" id="PIRSF034981">
    <property type="entry name" value="Eut_put"/>
    <property type="match status" value="1"/>
</dbReference>
<protein>
    <recommendedName>
        <fullName evidence="3">Ethanolamine utilization protein</fullName>
    </recommendedName>
</protein>
<gene>
    <name evidence="1" type="ORF">FQB35_10040</name>
</gene>
<dbReference type="AlphaFoldDB" id="A0A5C0SE94"/>
<proteinExistence type="predicted"/>
<sequence>MEIDNLVKLVTEEVLKKLDLFNDEKKQLKSKKILILDTLFDENEKLYKKIASKWENTRFLNEINIKNEIESFDYIIVPKLSNKDLASIALAIDNSQISTIITDGLLYGKEIVVIKEGIYYRKFKKCINNSFYNMLETYEKQLINFGINIIKEENLFTILENNEGKDKNSMPKQILNENRITKKVVIESDIIRLFEQGYKEICINEKAIISPLALDYIKLNGINIIRSRV</sequence>
<dbReference type="EMBL" id="CP042243">
    <property type="protein sequence ID" value="QEK12641.1"/>
    <property type="molecule type" value="Genomic_DNA"/>
</dbReference>
<dbReference type="InterPro" id="IPR013372">
    <property type="entry name" value="Eut_put"/>
</dbReference>
<evidence type="ECO:0000313" key="2">
    <source>
        <dbReference type="Proteomes" id="UP000324646"/>
    </source>
</evidence>
<evidence type="ECO:0008006" key="3">
    <source>
        <dbReference type="Google" id="ProtNLM"/>
    </source>
</evidence>
<organism evidence="1 2">
    <name type="scientific">Crassaminicella thermophila</name>
    <dbReference type="NCBI Taxonomy" id="2599308"/>
    <lineage>
        <taxon>Bacteria</taxon>
        <taxon>Bacillati</taxon>
        <taxon>Bacillota</taxon>
        <taxon>Clostridia</taxon>
        <taxon>Eubacteriales</taxon>
        <taxon>Clostridiaceae</taxon>
        <taxon>Crassaminicella</taxon>
    </lineage>
</organism>
<dbReference type="OrthoDB" id="6197337at2"/>